<feature type="transmembrane region" description="Helical" evidence="5">
    <location>
        <begin position="130"/>
        <end position="154"/>
    </location>
</feature>
<keyword evidence="3 5" id="KW-1133">Transmembrane helix</keyword>
<comment type="caution">
    <text evidence="6">The sequence shown here is derived from an EMBL/GenBank/DDBJ whole genome shotgun (WGS) entry which is preliminary data.</text>
</comment>
<organism evidence="6 7">
    <name type="scientific">Riccia fluitans</name>
    <dbReference type="NCBI Taxonomy" id="41844"/>
    <lineage>
        <taxon>Eukaryota</taxon>
        <taxon>Viridiplantae</taxon>
        <taxon>Streptophyta</taxon>
        <taxon>Embryophyta</taxon>
        <taxon>Marchantiophyta</taxon>
        <taxon>Marchantiopsida</taxon>
        <taxon>Marchantiidae</taxon>
        <taxon>Marchantiales</taxon>
        <taxon>Ricciaceae</taxon>
        <taxon>Riccia</taxon>
    </lineage>
</organism>
<protein>
    <submittedName>
        <fullName evidence="6">Uncharacterized protein</fullName>
    </submittedName>
</protein>
<keyword evidence="4 5" id="KW-0472">Membrane</keyword>
<evidence type="ECO:0000313" key="6">
    <source>
        <dbReference type="EMBL" id="KAL2651555.1"/>
    </source>
</evidence>
<evidence type="ECO:0000256" key="3">
    <source>
        <dbReference type="ARBA" id="ARBA00022989"/>
    </source>
</evidence>
<dbReference type="Proteomes" id="UP001605036">
    <property type="component" value="Unassembled WGS sequence"/>
</dbReference>
<name>A0ABD1ZJC6_9MARC</name>
<keyword evidence="7" id="KW-1185">Reference proteome</keyword>
<evidence type="ECO:0000256" key="1">
    <source>
        <dbReference type="ARBA" id="ARBA00004141"/>
    </source>
</evidence>
<dbReference type="GO" id="GO:0016020">
    <property type="term" value="C:membrane"/>
    <property type="evidence" value="ECO:0007669"/>
    <property type="project" value="UniProtKB-SubCell"/>
</dbReference>
<proteinExistence type="predicted"/>
<reference evidence="6 7" key="1">
    <citation type="submission" date="2024-09" db="EMBL/GenBank/DDBJ databases">
        <title>Chromosome-scale assembly of Riccia fluitans.</title>
        <authorList>
            <person name="Paukszto L."/>
            <person name="Sawicki J."/>
            <person name="Karawczyk K."/>
            <person name="Piernik-Szablinska J."/>
            <person name="Szczecinska M."/>
            <person name="Mazdziarz M."/>
        </authorList>
    </citation>
    <scope>NUCLEOTIDE SEQUENCE [LARGE SCALE GENOMIC DNA]</scope>
    <source>
        <strain evidence="6">Rf_01</strain>
        <tissue evidence="6">Aerial parts of the thallus</tissue>
    </source>
</reference>
<feature type="transmembrane region" description="Helical" evidence="5">
    <location>
        <begin position="174"/>
        <end position="198"/>
    </location>
</feature>
<dbReference type="EMBL" id="JBHFFA010000001">
    <property type="protein sequence ID" value="KAL2651555.1"/>
    <property type="molecule type" value="Genomic_DNA"/>
</dbReference>
<gene>
    <name evidence="6" type="ORF">R1flu_019683</name>
</gene>
<dbReference type="SUPFAM" id="SSF144083">
    <property type="entry name" value="Magnesium transport protein CorA, transmembrane region"/>
    <property type="match status" value="1"/>
</dbReference>
<dbReference type="PANTHER" id="PTHR47468:SF1">
    <property type="entry name" value="OS08G0130000 PROTEIN"/>
    <property type="match status" value="1"/>
</dbReference>
<dbReference type="PANTHER" id="PTHR47468">
    <property type="entry name" value="OS08G0130000 PROTEIN"/>
    <property type="match status" value="1"/>
</dbReference>
<keyword evidence="2 5" id="KW-0812">Transmembrane</keyword>
<comment type="subcellular location">
    <subcellularLocation>
        <location evidence="1">Membrane</location>
        <topology evidence="1">Multi-pass membrane protein</topology>
    </subcellularLocation>
</comment>
<dbReference type="AlphaFoldDB" id="A0ABD1ZJC6"/>
<dbReference type="Gene3D" id="1.20.58.340">
    <property type="entry name" value="Magnesium transport protein CorA, transmembrane region"/>
    <property type="match status" value="1"/>
</dbReference>
<dbReference type="Pfam" id="PF01544">
    <property type="entry name" value="CorA"/>
    <property type="match status" value="1"/>
</dbReference>
<sequence>MDSFLPSNGITSSGGITIQEHVLDFLLTMNHPEHADNPVPKCVSNLLVHIIDTHVDQLQDIVIKLEMDLDDVERELDTGGYVVKKEMLDGRRFPKMHLDLQRLLQVIAHGEQPVQAGLDSWQAEQINRKLYYLSFLSMIFLPLSIVTGAFGMNVGGVPWTKQIDPTLRHGFRNVMLLCAVIVVMLLACFAASPLYSYLSTRRKNQAARKKWQLGGKKSIRIRTGQRGSYLPLNRPDRMGYFAL</sequence>
<accession>A0ABD1ZJC6</accession>
<dbReference type="InterPro" id="IPR045863">
    <property type="entry name" value="CorA_TM1_TM2"/>
</dbReference>
<evidence type="ECO:0000313" key="7">
    <source>
        <dbReference type="Proteomes" id="UP001605036"/>
    </source>
</evidence>
<evidence type="ECO:0000256" key="2">
    <source>
        <dbReference type="ARBA" id="ARBA00022692"/>
    </source>
</evidence>
<evidence type="ECO:0000256" key="5">
    <source>
        <dbReference type="SAM" id="Phobius"/>
    </source>
</evidence>
<evidence type="ECO:0000256" key="4">
    <source>
        <dbReference type="ARBA" id="ARBA00023136"/>
    </source>
</evidence>
<dbReference type="InterPro" id="IPR002523">
    <property type="entry name" value="MgTranspt_CorA/ZnTranspt_ZntB"/>
</dbReference>